<evidence type="ECO:0000313" key="5">
    <source>
        <dbReference type="EMBL" id="KAJ7391989.1"/>
    </source>
</evidence>
<gene>
    <name evidence="5" type="ORF">OS493_014918</name>
</gene>
<comment type="similarity">
    <text evidence="1 2">Belongs to the actin family.</text>
</comment>
<feature type="region of interest" description="Disordered" evidence="3">
    <location>
        <begin position="37"/>
        <end position="63"/>
    </location>
</feature>
<feature type="transmembrane region" description="Helical" evidence="4">
    <location>
        <begin position="7"/>
        <end position="27"/>
    </location>
</feature>
<dbReference type="FunFam" id="3.30.420.40:FF:000050">
    <property type="entry name" value="Actin, alpha skeletal muscle"/>
    <property type="match status" value="1"/>
</dbReference>
<keyword evidence="4" id="KW-1133">Transmembrane helix</keyword>
<evidence type="ECO:0000256" key="3">
    <source>
        <dbReference type="SAM" id="MobiDB-lite"/>
    </source>
</evidence>
<accession>A0A9X0A5I2</accession>
<dbReference type="PANTHER" id="PTHR11937">
    <property type="entry name" value="ACTIN"/>
    <property type="match status" value="1"/>
</dbReference>
<comment type="caution">
    <text evidence="5">The sequence shown here is derived from an EMBL/GenBank/DDBJ whole genome shotgun (WGS) entry which is preliminary data.</text>
</comment>
<protein>
    <recommendedName>
        <fullName evidence="7">Actin</fullName>
    </recommendedName>
</protein>
<dbReference type="AlphaFoldDB" id="A0A9X0A5I2"/>
<name>A0A9X0A5I2_9CNID</name>
<feature type="compositionally biased region" description="Acidic residues" evidence="3">
    <location>
        <begin position="670"/>
        <end position="681"/>
    </location>
</feature>
<dbReference type="InterPro" id="IPR004000">
    <property type="entry name" value="Actin"/>
</dbReference>
<dbReference type="InterPro" id="IPR043129">
    <property type="entry name" value="ATPase_NBD"/>
</dbReference>
<feature type="compositionally biased region" description="Acidic residues" evidence="3">
    <location>
        <begin position="710"/>
        <end position="741"/>
    </location>
</feature>
<evidence type="ECO:0000256" key="2">
    <source>
        <dbReference type="RuleBase" id="RU000487"/>
    </source>
</evidence>
<evidence type="ECO:0000256" key="1">
    <source>
        <dbReference type="ARBA" id="ARBA00006752"/>
    </source>
</evidence>
<keyword evidence="6" id="KW-1185">Reference proteome</keyword>
<reference evidence="5" key="1">
    <citation type="submission" date="2023-01" db="EMBL/GenBank/DDBJ databases">
        <title>Genome assembly of the deep-sea coral Lophelia pertusa.</title>
        <authorList>
            <person name="Herrera S."/>
            <person name="Cordes E."/>
        </authorList>
    </citation>
    <scope>NUCLEOTIDE SEQUENCE</scope>
    <source>
        <strain evidence="5">USNM1676648</strain>
        <tissue evidence="5">Polyp</tissue>
    </source>
</reference>
<feature type="region of interest" description="Disordered" evidence="3">
    <location>
        <begin position="643"/>
        <end position="681"/>
    </location>
</feature>
<dbReference type="SMART" id="SM00268">
    <property type="entry name" value="ACTIN"/>
    <property type="match status" value="1"/>
</dbReference>
<feature type="compositionally biased region" description="Basic residues" evidence="3">
    <location>
        <begin position="759"/>
        <end position="772"/>
    </location>
</feature>
<dbReference type="Pfam" id="PF00022">
    <property type="entry name" value="Actin"/>
    <property type="match status" value="1"/>
</dbReference>
<feature type="region of interest" description="Disordered" evidence="3">
    <location>
        <begin position="703"/>
        <end position="741"/>
    </location>
</feature>
<keyword evidence="4" id="KW-0812">Transmembrane</keyword>
<sequence length="1161" mass="128044">MFYISPWMLLGLVLCTAYFVLVLLGFGRKENQTKVSKKSEGKLVSSTKTNSDSTKDKAEQLTKEKVEVSERGKDLQGCKSDTRRQIHEGTSCESTSNANTFECLQPAPADCDVKEEKLAAEQSSALVNSEAILQNQDALYLHEFSISDDFISERDKNIREINITTSHADENFSECPSGNIEKFEGLESSANQVELSDDVTLTLSSTVCSAPEEHRFDIPASENEQPAVSSIDVVESNSSTDTKKNSLFGDFAEILVSRAKIEAFSDIDLELTASVFAEKISTQIVCDAIGQFAAGHGQQEFGSDKVQEIHSFAGNVVDSLVEGASGKVSLVKDVETFAKDMSEQVINESIEHYAEKEKLEQGRKKKVSLNEMIIFSEGIISEVLCDGIEEAVVVQDDSKEDYLDDKNLLQEKDLEDSIMPSADSLTNQVCQTAYQEMALSSSLQPHISGVVENLVNGAIYEAALRVKAHRGDPSLQDSEREGCAQEILESQVDETVKELIVSALNKAADHEGKESKHQEEPTQANKSELESRLDSYIDDALGEAVSEAVVKVVDEQLKSNQEQKVLNGHVDLSQDPVVEQSCQSTPEIVILSENNGEMADQEKGFDVVPCRENEEKVELREKKTDESGDYWRRSLILDLEGDEEFDESFESEKSQPSAGNSPSPTKDEELISDEESEEFIDSSEDEIIDLAAEAKLGAVGGSNAKKHEIDDDDDDKMDLEDELDDDDDSDDDDDDDDVDDDVMFAGQSMVDGLCVSKPKEKRKKKKKHKSLSRPRIQSAGSHYNKAVVIDNGCGTIKLGLGGDKKPSVVQPNLYGIPKRYSLQMAGMDNKKDRKYGDAAAMKAGVMQLEYPMKAGLIENWSDVEDIWEYMLYDELGIEEGNHPVLISEVANTPKKNREKMAEILFEHLGVPAMYLANQLVLSLFASGLTSGMCVSSGFSVTQAAAIYEGYIIAHTVQELDIGGQSLTNNLQKLLRDNKGYNFNSSSGWQIVNNMKESMAYVAQDYSSELTQFKTNDALTKFYSLPDGQTVEVSSEMISTVEPLFNPETLFGADDTVASQPPIHKLVNNALRRCSPELQDSIHRNVVLSGGTTLMKGLVPRLQNELSKINPKIRAVRAPDNRRYSAWIGGSILGSLSTLDGMYVTIDEYADYGGRIVNQKCF</sequence>
<evidence type="ECO:0008006" key="7">
    <source>
        <dbReference type="Google" id="ProtNLM"/>
    </source>
</evidence>
<dbReference type="Gene3D" id="3.90.640.10">
    <property type="entry name" value="Actin, Chain A, domain 4"/>
    <property type="match status" value="1"/>
</dbReference>
<dbReference type="PRINTS" id="PR00190">
    <property type="entry name" value="ACTIN"/>
</dbReference>
<feature type="compositionally biased region" description="Polar residues" evidence="3">
    <location>
        <begin position="654"/>
        <end position="664"/>
    </location>
</feature>
<dbReference type="OrthoDB" id="5971700at2759"/>
<keyword evidence="4" id="KW-0472">Membrane</keyword>
<feature type="region of interest" description="Disordered" evidence="3">
    <location>
        <begin position="507"/>
        <end position="530"/>
    </location>
</feature>
<evidence type="ECO:0000256" key="4">
    <source>
        <dbReference type="SAM" id="Phobius"/>
    </source>
</evidence>
<feature type="region of interest" description="Disordered" evidence="3">
    <location>
        <begin position="753"/>
        <end position="776"/>
    </location>
</feature>
<evidence type="ECO:0000313" key="6">
    <source>
        <dbReference type="Proteomes" id="UP001163046"/>
    </source>
</evidence>
<dbReference type="EMBL" id="MU825403">
    <property type="protein sequence ID" value="KAJ7391989.1"/>
    <property type="molecule type" value="Genomic_DNA"/>
</dbReference>
<dbReference type="Gene3D" id="3.30.420.40">
    <property type="match status" value="2"/>
</dbReference>
<dbReference type="SUPFAM" id="SSF53067">
    <property type="entry name" value="Actin-like ATPase domain"/>
    <property type="match status" value="2"/>
</dbReference>
<dbReference type="Proteomes" id="UP001163046">
    <property type="component" value="Unassembled WGS sequence"/>
</dbReference>
<feature type="compositionally biased region" description="Basic and acidic residues" evidence="3">
    <location>
        <begin position="53"/>
        <end position="63"/>
    </location>
</feature>
<proteinExistence type="inferred from homology"/>
<feature type="compositionally biased region" description="Basic and acidic residues" evidence="3">
    <location>
        <begin position="507"/>
        <end position="520"/>
    </location>
</feature>
<organism evidence="5 6">
    <name type="scientific">Desmophyllum pertusum</name>
    <dbReference type="NCBI Taxonomy" id="174260"/>
    <lineage>
        <taxon>Eukaryota</taxon>
        <taxon>Metazoa</taxon>
        <taxon>Cnidaria</taxon>
        <taxon>Anthozoa</taxon>
        <taxon>Hexacorallia</taxon>
        <taxon>Scleractinia</taxon>
        <taxon>Caryophylliina</taxon>
        <taxon>Caryophylliidae</taxon>
        <taxon>Desmophyllum</taxon>
    </lineage>
</organism>